<dbReference type="GO" id="GO:0003677">
    <property type="term" value="F:DNA binding"/>
    <property type="evidence" value="ECO:0007669"/>
    <property type="project" value="UniProtKB-KW"/>
</dbReference>
<organism evidence="7 8">
    <name type="scientific">Coccidioides posadasii (strain C735)</name>
    <name type="common">Valley fever fungus</name>
    <dbReference type="NCBI Taxonomy" id="222929"/>
    <lineage>
        <taxon>Eukaryota</taxon>
        <taxon>Fungi</taxon>
        <taxon>Dikarya</taxon>
        <taxon>Ascomycota</taxon>
        <taxon>Pezizomycotina</taxon>
        <taxon>Eurotiomycetes</taxon>
        <taxon>Eurotiomycetidae</taxon>
        <taxon>Onygenales</taxon>
        <taxon>Onygenaceae</taxon>
        <taxon>Coccidioides</taxon>
    </lineage>
</organism>
<dbReference type="InterPro" id="IPR036864">
    <property type="entry name" value="Zn2-C6_fun-type_DNA-bd_sf"/>
</dbReference>
<evidence type="ECO:0000259" key="6">
    <source>
        <dbReference type="PROSITE" id="PS50048"/>
    </source>
</evidence>
<dbReference type="PROSITE" id="PS50048">
    <property type="entry name" value="ZN2_CY6_FUNGAL_2"/>
    <property type="match status" value="1"/>
</dbReference>
<keyword evidence="4" id="KW-0539">Nucleus</keyword>
<feature type="domain" description="Zn(2)-C6 fungal-type" evidence="6">
    <location>
        <begin position="104"/>
        <end position="134"/>
    </location>
</feature>
<gene>
    <name evidence="7" type="ORF">CPC735_034820</name>
</gene>
<dbReference type="AlphaFoldDB" id="C5P606"/>
<dbReference type="OrthoDB" id="10261408at2759"/>
<dbReference type="KEGG" id="cpw:9695786"/>
<dbReference type="VEuPathDB" id="FungiDB:CPC735_034820"/>
<dbReference type="GO" id="GO:0000981">
    <property type="term" value="F:DNA-binding transcription factor activity, RNA polymerase II-specific"/>
    <property type="evidence" value="ECO:0007669"/>
    <property type="project" value="InterPro"/>
</dbReference>
<feature type="compositionally biased region" description="Polar residues" evidence="5">
    <location>
        <begin position="154"/>
        <end position="163"/>
    </location>
</feature>
<evidence type="ECO:0000256" key="5">
    <source>
        <dbReference type="SAM" id="MobiDB-lite"/>
    </source>
</evidence>
<keyword evidence="1" id="KW-0805">Transcription regulation</keyword>
<name>C5P606_COCP7</name>
<reference evidence="7 8" key="1">
    <citation type="journal article" date="2009" name="Genome Res.">
        <title>Comparative genomic analyses of the human fungal pathogens Coccidioides and their relatives.</title>
        <authorList>
            <person name="Sharpton T.J."/>
            <person name="Stajich J.E."/>
            <person name="Rounsley S.D."/>
            <person name="Gardner M.J."/>
            <person name="Wortman J.R."/>
            <person name="Jordar V.S."/>
            <person name="Maiti R."/>
            <person name="Kodira C.D."/>
            <person name="Neafsey D.E."/>
            <person name="Zeng Q."/>
            <person name="Hung C.-Y."/>
            <person name="McMahan C."/>
            <person name="Muszewska A."/>
            <person name="Grynberg M."/>
            <person name="Mandel M.A."/>
            <person name="Kellner E.M."/>
            <person name="Barker B.M."/>
            <person name="Galgiani J.N."/>
            <person name="Orbach M.J."/>
            <person name="Kirkland T.N."/>
            <person name="Cole G.T."/>
            <person name="Henn M.R."/>
            <person name="Birren B.W."/>
            <person name="Taylor J.W."/>
        </authorList>
    </citation>
    <scope>NUCLEOTIDE SEQUENCE [LARGE SCALE GENOMIC DNA]</scope>
    <source>
        <strain evidence="8">C735</strain>
    </source>
</reference>
<evidence type="ECO:0000313" key="8">
    <source>
        <dbReference type="Proteomes" id="UP000009084"/>
    </source>
</evidence>
<keyword evidence="3" id="KW-0804">Transcription</keyword>
<dbReference type="SMART" id="SM00066">
    <property type="entry name" value="GAL4"/>
    <property type="match status" value="1"/>
</dbReference>
<evidence type="ECO:0000256" key="1">
    <source>
        <dbReference type="ARBA" id="ARBA00023015"/>
    </source>
</evidence>
<evidence type="ECO:0000313" key="7">
    <source>
        <dbReference type="EMBL" id="EER28146.1"/>
    </source>
</evidence>
<dbReference type="InterPro" id="IPR001138">
    <property type="entry name" value="Zn2Cys6_DnaBD"/>
</dbReference>
<dbReference type="SUPFAM" id="SSF57701">
    <property type="entry name" value="Zn2/Cys6 DNA-binding domain"/>
    <property type="match status" value="1"/>
</dbReference>
<dbReference type="CDD" id="cd00067">
    <property type="entry name" value="GAL4"/>
    <property type="match status" value="1"/>
</dbReference>
<keyword evidence="2" id="KW-0238">DNA-binding</keyword>
<dbReference type="EMBL" id="ACFW01000025">
    <property type="protein sequence ID" value="EER28146.1"/>
    <property type="molecule type" value="Genomic_DNA"/>
</dbReference>
<dbReference type="HOGENOM" id="CLU_026660_1_0_1"/>
<dbReference type="PANTHER" id="PTHR31069:SF32">
    <property type="entry name" value="ARGININE METABOLISM REGULATION PROTEIN II"/>
    <property type="match status" value="1"/>
</dbReference>
<dbReference type="PROSITE" id="PS00463">
    <property type="entry name" value="ZN2_CY6_FUNGAL_1"/>
    <property type="match status" value="1"/>
</dbReference>
<evidence type="ECO:0000256" key="2">
    <source>
        <dbReference type="ARBA" id="ARBA00023125"/>
    </source>
</evidence>
<dbReference type="Pfam" id="PF00172">
    <property type="entry name" value="Zn_clus"/>
    <property type="match status" value="1"/>
</dbReference>
<protein>
    <submittedName>
        <fullName evidence="7">Fungal Zn binuclear cluster domain containing protein</fullName>
    </submittedName>
</protein>
<proteinExistence type="predicted"/>
<feature type="region of interest" description="Disordered" evidence="5">
    <location>
        <begin position="137"/>
        <end position="163"/>
    </location>
</feature>
<dbReference type="InterPro" id="IPR050675">
    <property type="entry name" value="OAF3"/>
</dbReference>
<dbReference type="Proteomes" id="UP000009084">
    <property type="component" value="Unassembled WGS sequence"/>
</dbReference>
<evidence type="ECO:0000256" key="3">
    <source>
        <dbReference type="ARBA" id="ARBA00023163"/>
    </source>
</evidence>
<dbReference type="Gene3D" id="4.10.240.10">
    <property type="entry name" value="Zn(2)-C6 fungal-type DNA-binding domain"/>
    <property type="match status" value="1"/>
</dbReference>
<evidence type="ECO:0000256" key="4">
    <source>
        <dbReference type="ARBA" id="ARBA00023242"/>
    </source>
</evidence>
<sequence>MFEGGPALHLPLKDFGACLKSRGASNLLSRLDKFRPTPTQPSQSVAIYFFGLLSILSRALLGITAAMHINQTNATAPWLDPVMDFSYSNVKAFNPGALPKRHTACDECRQRKLKCSGEATGCSRCVKQSLVCHYSLQKPMGRPPKRKRSDESKNSIPSQTLDDSNITDLLPILEGIPDPVGALEAANMCPAIYKSFMTNQYDLRAGPFVTDGPIFESEVFQPEPLLEWKPHNPDYSQINTPMMFQTPNYQPTDSSFSPLAPSLTTQCSCLSYLYLCLSSISTLSSFPLSVHTLTTLYSAARTAKSVIHCQICPQAFNTSVQNLMLLGTLLNVVADGWLLVFGKDAEALGNLSVDPSYIASLPTDPEPRRKHWRAWLHNVVKHAVIGSSVPPIVHAVQSQCLETPSLLSLIEDMEERQRKIHAEGQTWQDKAYPADAPGTVCQHQSEHNKEQDYFCLRVIGSARKVIARFNFDEGESGL</sequence>
<dbReference type="PANTHER" id="PTHR31069">
    <property type="entry name" value="OLEATE-ACTIVATED TRANSCRIPTION FACTOR 1-RELATED"/>
    <property type="match status" value="1"/>
</dbReference>
<comment type="caution">
    <text evidence="7">The sequence shown here is derived from an EMBL/GenBank/DDBJ whole genome shotgun (WGS) entry which is preliminary data.</text>
</comment>
<dbReference type="PRINTS" id="PR00755">
    <property type="entry name" value="AFLATOXINBRP"/>
</dbReference>
<accession>C5P606</accession>
<dbReference type="GO" id="GO:0008270">
    <property type="term" value="F:zinc ion binding"/>
    <property type="evidence" value="ECO:0007669"/>
    <property type="project" value="InterPro"/>
</dbReference>